<evidence type="ECO:0000313" key="2">
    <source>
        <dbReference type="Proteomes" id="UP000887575"/>
    </source>
</evidence>
<feature type="region of interest" description="Disordered" evidence="1">
    <location>
        <begin position="1"/>
        <end position="24"/>
    </location>
</feature>
<protein>
    <submittedName>
        <fullName evidence="3">Uncharacterized protein</fullName>
    </submittedName>
</protein>
<feature type="compositionally biased region" description="Acidic residues" evidence="1">
    <location>
        <begin position="12"/>
        <end position="24"/>
    </location>
</feature>
<proteinExistence type="predicted"/>
<accession>A0AAF3FNX7</accession>
<evidence type="ECO:0000313" key="3">
    <source>
        <dbReference type="WBParaSite" id="MBELARI_LOCUS8911"/>
    </source>
</evidence>
<evidence type="ECO:0000256" key="1">
    <source>
        <dbReference type="SAM" id="MobiDB-lite"/>
    </source>
</evidence>
<reference evidence="3" key="1">
    <citation type="submission" date="2024-02" db="UniProtKB">
        <authorList>
            <consortium name="WormBaseParasite"/>
        </authorList>
    </citation>
    <scope>IDENTIFICATION</scope>
</reference>
<organism evidence="2 3">
    <name type="scientific">Mesorhabditis belari</name>
    <dbReference type="NCBI Taxonomy" id="2138241"/>
    <lineage>
        <taxon>Eukaryota</taxon>
        <taxon>Metazoa</taxon>
        <taxon>Ecdysozoa</taxon>
        <taxon>Nematoda</taxon>
        <taxon>Chromadorea</taxon>
        <taxon>Rhabditida</taxon>
        <taxon>Rhabditina</taxon>
        <taxon>Rhabditomorpha</taxon>
        <taxon>Rhabditoidea</taxon>
        <taxon>Rhabditidae</taxon>
        <taxon>Mesorhabditinae</taxon>
        <taxon>Mesorhabditis</taxon>
    </lineage>
</organism>
<dbReference type="WBParaSite" id="MBELARI_LOCUS8911">
    <property type="protein sequence ID" value="MBELARI_LOCUS8911"/>
    <property type="gene ID" value="MBELARI_LOCUS8911"/>
</dbReference>
<name>A0AAF3FNX7_9BILA</name>
<dbReference type="Proteomes" id="UP000887575">
    <property type="component" value="Unassembled WGS sequence"/>
</dbReference>
<sequence length="69" mass="7539">MNSSMLLIDFPSESEADEDGGGGECEDGTCFCHSKSPSREAVSRSNRRQMVEISLDSPHPNILPPFNIL</sequence>
<dbReference type="AlphaFoldDB" id="A0AAF3FNX7"/>
<keyword evidence="2" id="KW-1185">Reference proteome</keyword>